<evidence type="ECO:0000313" key="1">
    <source>
        <dbReference type="EMBL" id="OGM08333.1"/>
    </source>
</evidence>
<reference evidence="1 2" key="1">
    <citation type="journal article" date="2016" name="Nat. Commun.">
        <title>Thousands of microbial genomes shed light on interconnected biogeochemical processes in an aquifer system.</title>
        <authorList>
            <person name="Anantharaman K."/>
            <person name="Brown C.T."/>
            <person name="Hug L.A."/>
            <person name="Sharon I."/>
            <person name="Castelle C.J."/>
            <person name="Probst A.J."/>
            <person name="Thomas B.C."/>
            <person name="Singh A."/>
            <person name="Wilkins M.J."/>
            <person name="Karaoz U."/>
            <person name="Brodie E.L."/>
            <person name="Williams K.H."/>
            <person name="Hubbard S.S."/>
            <person name="Banfield J.F."/>
        </authorList>
    </citation>
    <scope>NUCLEOTIDE SEQUENCE [LARGE SCALE GENOMIC DNA]</scope>
</reference>
<evidence type="ECO:0008006" key="3">
    <source>
        <dbReference type="Google" id="ProtNLM"/>
    </source>
</evidence>
<proteinExistence type="predicted"/>
<gene>
    <name evidence="1" type="ORF">A2159_03285</name>
</gene>
<dbReference type="EMBL" id="MGFP01000054">
    <property type="protein sequence ID" value="OGM08333.1"/>
    <property type="molecule type" value="Genomic_DNA"/>
</dbReference>
<dbReference type="Proteomes" id="UP000179219">
    <property type="component" value="Unassembled WGS sequence"/>
</dbReference>
<organism evidence="1 2">
    <name type="scientific">Candidatus Woesebacteria bacterium RBG_13_34_9</name>
    <dbReference type="NCBI Taxonomy" id="1802477"/>
    <lineage>
        <taxon>Bacteria</taxon>
        <taxon>Candidatus Woeseibacteriota</taxon>
    </lineage>
</organism>
<protein>
    <recommendedName>
        <fullName evidence="3">Homing endonuclease LAGLIDADG domain-containing protein</fullName>
    </recommendedName>
</protein>
<name>A0A1F7X0B2_9BACT</name>
<sequence length="85" mass="10213">MRSHRKILENKPYLAWYIKNKGSLSDKSLLEHILNYGDWKDVLEIEKVMGISKMKSLFEEIRNGKRINLKPRTINYFDNYFAKYA</sequence>
<evidence type="ECO:0000313" key="2">
    <source>
        <dbReference type="Proteomes" id="UP000179219"/>
    </source>
</evidence>
<dbReference type="AlphaFoldDB" id="A0A1F7X0B2"/>
<accession>A0A1F7X0B2</accession>
<comment type="caution">
    <text evidence="1">The sequence shown here is derived from an EMBL/GenBank/DDBJ whole genome shotgun (WGS) entry which is preliminary data.</text>
</comment>